<name>A0A8S5NV22_9CAUD</name>
<evidence type="ECO:0000259" key="1">
    <source>
        <dbReference type="Pfam" id="PF14206"/>
    </source>
</evidence>
<reference evidence="2" key="1">
    <citation type="journal article" date="2021" name="Proc. Natl. Acad. Sci. U.S.A.">
        <title>A Catalog of Tens of Thousands of Viruses from Human Metagenomes Reveals Hidden Associations with Chronic Diseases.</title>
        <authorList>
            <person name="Tisza M.J."/>
            <person name="Buck C.B."/>
        </authorList>
    </citation>
    <scope>NUCLEOTIDE SEQUENCE</scope>
    <source>
        <strain evidence="2">Ctiu99</strain>
    </source>
</reference>
<feature type="domain" description="Cysteine-rich CPCC" evidence="1">
    <location>
        <begin position="6"/>
        <end position="59"/>
    </location>
</feature>
<sequence>MAEKHKCPVCGKYEFDAWNDMDICDVCSWCNDGIQESNPDYKGGANHMSLNEAKDAYRQGTQIR</sequence>
<protein>
    <submittedName>
        <fullName evidence="2">Cysteine-rich protein</fullName>
    </submittedName>
</protein>
<dbReference type="InterPro" id="IPR025983">
    <property type="entry name" value="Cys_rich_CPCC"/>
</dbReference>
<organism evidence="2">
    <name type="scientific">Myoviridae sp. ctiu99</name>
    <dbReference type="NCBI Taxonomy" id="2825158"/>
    <lineage>
        <taxon>Viruses</taxon>
        <taxon>Duplodnaviria</taxon>
        <taxon>Heunggongvirae</taxon>
        <taxon>Uroviricota</taxon>
        <taxon>Caudoviricetes</taxon>
    </lineage>
</organism>
<evidence type="ECO:0000313" key="2">
    <source>
        <dbReference type="EMBL" id="DAD98228.1"/>
    </source>
</evidence>
<dbReference type="Pfam" id="PF14206">
    <property type="entry name" value="Cys_rich_CPCC"/>
    <property type="match status" value="1"/>
</dbReference>
<accession>A0A8S5NV22</accession>
<dbReference type="EMBL" id="BK015257">
    <property type="protein sequence ID" value="DAD98228.1"/>
    <property type="molecule type" value="Genomic_DNA"/>
</dbReference>
<proteinExistence type="predicted"/>